<dbReference type="InterPro" id="IPR050216">
    <property type="entry name" value="LRR_domain-containing"/>
</dbReference>
<dbReference type="PANTHER" id="PTHR48051">
    <property type="match status" value="1"/>
</dbReference>
<keyword evidence="7" id="KW-1185">Reference proteome</keyword>
<evidence type="ECO:0000259" key="5">
    <source>
        <dbReference type="Pfam" id="PF20178"/>
    </source>
</evidence>
<name>A0ABY6QIE3_9PSED</name>
<evidence type="ECO:0000256" key="3">
    <source>
        <dbReference type="SAM" id="Coils"/>
    </source>
</evidence>
<organism evidence="6 7">
    <name type="scientific">Pseudomonas quebecensis</name>
    <dbReference type="NCBI Taxonomy" id="2995174"/>
    <lineage>
        <taxon>Bacteria</taxon>
        <taxon>Pseudomonadati</taxon>
        <taxon>Pseudomonadota</taxon>
        <taxon>Gammaproteobacteria</taxon>
        <taxon>Pseudomonadales</taxon>
        <taxon>Pseudomonadaceae</taxon>
        <taxon>Pseudomonas</taxon>
    </lineage>
</organism>
<dbReference type="InterPro" id="IPR003591">
    <property type="entry name" value="Leu-rich_rpt_typical-subtyp"/>
</dbReference>
<dbReference type="InterPro" id="IPR001611">
    <property type="entry name" value="Leu-rich_rpt"/>
</dbReference>
<evidence type="ECO:0000313" key="6">
    <source>
        <dbReference type="EMBL" id="UZW19739.1"/>
    </source>
</evidence>
<dbReference type="RefSeq" id="WP_266246465.1">
    <property type="nucleotide sequence ID" value="NZ_CP112866.1"/>
</dbReference>
<gene>
    <name evidence="6" type="ORF">OSC50_05155</name>
</gene>
<dbReference type="InterPro" id="IPR032675">
    <property type="entry name" value="LRR_dom_sf"/>
</dbReference>
<evidence type="ECO:0000313" key="7">
    <source>
        <dbReference type="Proteomes" id="UP001164116"/>
    </source>
</evidence>
<dbReference type="EMBL" id="CP112866">
    <property type="protein sequence ID" value="UZW19739.1"/>
    <property type="molecule type" value="Genomic_DNA"/>
</dbReference>
<dbReference type="Proteomes" id="UP001164116">
    <property type="component" value="Chromosome"/>
</dbReference>
<feature type="compositionally biased region" description="Pro residues" evidence="4">
    <location>
        <begin position="1964"/>
        <end position="1975"/>
    </location>
</feature>
<evidence type="ECO:0000256" key="1">
    <source>
        <dbReference type="ARBA" id="ARBA00022614"/>
    </source>
</evidence>
<dbReference type="Pfam" id="PF00560">
    <property type="entry name" value="LRR_1"/>
    <property type="match status" value="1"/>
</dbReference>
<dbReference type="Pfam" id="PF20178">
    <property type="entry name" value="ToxA_N"/>
    <property type="match status" value="1"/>
</dbReference>
<dbReference type="SMART" id="SM00369">
    <property type="entry name" value="LRR_TYP"/>
    <property type="match status" value="8"/>
</dbReference>
<feature type="coiled-coil region" evidence="3">
    <location>
        <begin position="1383"/>
        <end position="1410"/>
    </location>
</feature>
<reference evidence="6" key="1">
    <citation type="submission" date="2022-11" db="EMBL/GenBank/DDBJ databases">
        <title>Taxonomic description of a new Pseudomonas species.</title>
        <authorList>
            <person name="Tambong J.T."/>
        </authorList>
    </citation>
    <scope>NUCLEOTIDE SEQUENCE</scope>
    <source>
        <strain evidence="6">S1Bt42</strain>
    </source>
</reference>
<keyword evidence="2" id="KW-0677">Repeat</keyword>
<feature type="domain" description="Dermonecrotic toxin N-terminal" evidence="5">
    <location>
        <begin position="86"/>
        <end position="341"/>
    </location>
</feature>
<evidence type="ECO:0000256" key="2">
    <source>
        <dbReference type="ARBA" id="ARBA00022737"/>
    </source>
</evidence>
<proteinExistence type="predicted"/>
<dbReference type="InterPro" id="IPR046673">
    <property type="entry name" value="ToxA_N"/>
</dbReference>
<keyword evidence="3" id="KW-0175">Coiled coil</keyword>
<accession>A0ABY6QIE3</accession>
<dbReference type="SUPFAM" id="SSF52058">
    <property type="entry name" value="L domain-like"/>
    <property type="match status" value="2"/>
</dbReference>
<protein>
    <recommendedName>
        <fullName evidence="5">Dermonecrotic toxin N-terminal domain-containing protein</fullName>
    </recommendedName>
</protein>
<feature type="region of interest" description="Disordered" evidence="4">
    <location>
        <begin position="1954"/>
        <end position="1975"/>
    </location>
</feature>
<keyword evidence="1" id="KW-0433">Leucine-rich repeat</keyword>
<dbReference type="PANTHER" id="PTHR48051:SF1">
    <property type="entry name" value="RAS SUPPRESSOR PROTEIN 1"/>
    <property type="match status" value="1"/>
</dbReference>
<evidence type="ECO:0000256" key="4">
    <source>
        <dbReference type="SAM" id="MobiDB-lite"/>
    </source>
</evidence>
<dbReference type="SMART" id="SM00365">
    <property type="entry name" value="LRR_SD22"/>
    <property type="match status" value="4"/>
</dbReference>
<sequence>MPVQPDPTAPLDLLPTYRDLHHDLLAKAIPAWLGNASDARRAALKAVTPRIEPWHANATAEQHDALKPLIGEAWAAQNQVDRVMTSLKSPQDFGAPILQQALKQRFGVERDVRSTYLRLYIPATIPWLKVKSGAARTWTVSLLEAALHNFEESETREGAYEEASTFITRPGADGHFESLPGVATRISVPAFTQLCRELDIGRQYSAYLEQYLGVQDAAAKAALQLKLRQSHQSALKVALQMARMKGDIPQASVDPLARLFNGQDCTSLLRHDLSLLSTPLTGIVLFAADLERSQTVVPVVAYIPGDPEHPLKYYPSTAHFMQELTIKLRHPKYQRFFSHFVGHEEQGRFFTLLDTRLSEVTWHPHTQGDARPSWRETPTAAPDLQAVSTPFGEDLFEHLYHSHLNKLLNDARSMAIATASVDQQARWRRWDLLGKISSALLQVVAFIAAPFVPPLGLLMLGYTAYQLLDETFEGIVDWAEGVKDQAFEHLMSVLEQLVQLGLFATGLPIAESLLRQALPAHVWAFFDTLTPVMRKDGSSRLWNADLAPYAHDLSLPADAMPDAKGLYRHAGKDVLPLAGQHYAVATDPVTGHYRLQHPSRPDAYRPRLYTNDRGAWVTELDYPLAWDRPTLLRRLGHQVDALSDAQLEQVRHISGVDDDALRAHYLNRQPPPALLADSLRRFKIDHDLHTFAAQLRSDDPAVYSHADAQTQLFLLTRYGLWPKTKTLRFLDRHGTVAWEVVGNPDAAVVQIPEEQLTNGDLLKTLLQALDEPERKQLLEEEFGLPPISLEARAGTLRARLADLAQDKHAALFESRYHSLEHTTDAGLQSLINAERGLPLSAAEALLHHASTSELRELNQGNIPQSLQQRARAALHQVRVARAYEGLYRESLASLDTHRLALHSLQRLPGWSSDVRIEVRDYSASGPLRDSIGSASAPIHRTLIRHETGGYTPTTLTDELLGVTDLYTAVLQALPDTQRDALGLHIGQGPQLRQAMAEHALEHRQLSPLLAADPILKPSHDPSTMRLLGGMEGYRAAPAHQPGTVPSIQAQLQQLYPRLSQERINALVITLQRLPGGPSSAVAALRVEYAQLDNDLDIWESNTPQRSTTGERLRHQDYTYARRNRRLWADEIRRAWRHETTVDDYYEPITRNGLRLLLSAPIEGELPQLTARLPHVTLLELQGSERPVAHLDAFLALFPNLRLLAVRDMPLNALPAATPGMPHLNELILSNCSITLNARSAQTLSAMTRLRSLDLYNNPLGITPDVTNMPQLSFLDLNHTGITEVPPGLANRPRLEAAILSNNRISALPAELFTLPAAVSEHFDLANNPFTPTTLEQVKIYFQRTGSHWEATPHALDVARVKALYPSFNDSEVRSFIFGLHGTLEMGRIELTRLEQEYAALQTELTQWATQAPRPQDIQTRQTFKALLEACWRKESALDERSTSIVPTYALRVPSPLAGDLPALGVLFREVSSLELQGNASPLQVAQFLKAFPQLTSLRVENALLGAIPPTVFELPYLVSLQLPRCGVRLSAGEEQGLIGLYYLEHLDLSHNPLTHLPDFERLPRLFRLSLQNTGMTELPASLLVPTGRREINLSHNRISQLPEDLFALPASATRAFNLSGNPLSRQALQHIKTYSQAQGEHLQADAPANERARVSVLYPTFSSAEANRFVFNLPGDMDAVPRALDSLEAEYRQLCADLQTWALDVPAPEPTQGARMDEQLQAQEQINRLMFKELLEQGWRRESPLDELNGGEPPTHELTFETPLRGALPRLNARFEHISRLDLSTGDITTDIDGLLAGFPKLKSLSVFRYALSKLPSSIFDIPSLTSLSLQECRIILTEETAGALAAMTQLEYLDLSENPLGLPIDVSQLSNLQSLYMQDVGLTEFPSGVFGLHHLTTLDVSDNAIVEVPADILERQLPFDEESDFSGNSFSPASIERLRTYFLQTGNDLGVADAAHDDAGAPLAPPTPPEPVEE</sequence>
<dbReference type="PROSITE" id="PS51450">
    <property type="entry name" value="LRR"/>
    <property type="match status" value="1"/>
</dbReference>
<dbReference type="Gene3D" id="3.80.10.10">
    <property type="entry name" value="Ribonuclease Inhibitor"/>
    <property type="match status" value="3"/>
</dbReference>